<gene>
    <name evidence="13" type="ORF">DSTB1V02_LOCUS2576</name>
</gene>
<feature type="transmembrane region" description="Helical" evidence="11">
    <location>
        <begin position="309"/>
        <end position="333"/>
    </location>
</feature>
<dbReference type="InterPro" id="IPR013083">
    <property type="entry name" value="Znf_RING/FYVE/PHD"/>
</dbReference>
<dbReference type="PANTHER" id="PTHR11388">
    <property type="entry name" value="ORGANIC ANION TRANSPORTER"/>
    <property type="match status" value="1"/>
</dbReference>
<keyword evidence="14" id="KW-1185">Reference proteome</keyword>
<dbReference type="PROSITE" id="PS51873">
    <property type="entry name" value="TRIAD"/>
    <property type="match status" value="1"/>
</dbReference>
<protein>
    <recommendedName>
        <fullName evidence="3">RBR-type E3 ubiquitin transferase</fullName>
        <ecNumber evidence="3">2.3.2.31</ecNumber>
    </recommendedName>
</protein>
<evidence type="ECO:0000256" key="11">
    <source>
        <dbReference type="SAM" id="Phobius"/>
    </source>
</evidence>
<feature type="transmembrane region" description="Helical" evidence="11">
    <location>
        <begin position="442"/>
        <end position="467"/>
    </location>
</feature>
<accession>A0A7R8ZZF4</accession>
<dbReference type="AlphaFoldDB" id="A0A7R8ZZF4"/>
<dbReference type="Pfam" id="PF22191">
    <property type="entry name" value="IBR_1"/>
    <property type="match status" value="1"/>
</dbReference>
<dbReference type="GO" id="GO:0008270">
    <property type="term" value="F:zinc ion binding"/>
    <property type="evidence" value="ECO:0007669"/>
    <property type="project" value="UniProtKB-KW"/>
</dbReference>
<evidence type="ECO:0000313" key="13">
    <source>
        <dbReference type="EMBL" id="CAD7242619.1"/>
    </source>
</evidence>
<dbReference type="SUPFAM" id="SSF103473">
    <property type="entry name" value="MFS general substrate transporter"/>
    <property type="match status" value="1"/>
</dbReference>
<feature type="transmembrane region" description="Helical" evidence="11">
    <location>
        <begin position="164"/>
        <end position="190"/>
    </location>
</feature>
<keyword evidence="11" id="KW-0472">Membrane</keyword>
<dbReference type="FunFam" id="3.30.40.10:FF:000019">
    <property type="entry name" value="RBR-type E3 ubiquitin transferase"/>
    <property type="match status" value="1"/>
</dbReference>
<feature type="transmembrane region" description="Helical" evidence="11">
    <location>
        <begin position="63"/>
        <end position="85"/>
    </location>
</feature>
<organism evidence="13">
    <name type="scientific">Darwinula stevensoni</name>
    <dbReference type="NCBI Taxonomy" id="69355"/>
    <lineage>
        <taxon>Eukaryota</taxon>
        <taxon>Metazoa</taxon>
        <taxon>Ecdysozoa</taxon>
        <taxon>Arthropoda</taxon>
        <taxon>Crustacea</taxon>
        <taxon>Oligostraca</taxon>
        <taxon>Ostracoda</taxon>
        <taxon>Podocopa</taxon>
        <taxon>Podocopida</taxon>
        <taxon>Darwinulocopina</taxon>
        <taxon>Darwinuloidea</taxon>
        <taxon>Darwinulidae</taxon>
        <taxon>Darwinula</taxon>
    </lineage>
</organism>
<evidence type="ECO:0000256" key="10">
    <source>
        <dbReference type="ARBA" id="ARBA00023157"/>
    </source>
</evidence>
<dbReference type="GO" id="GO:0015347">
    <property type="term" value="F:sodium-independent organic anion transmembrane transporter activity"/>
    <property type="evidence" value="ECO:0007669"/>
    <property type="project" value="TreeGrafter"/>
</dbReference>
<feature type="domain" description="RING-type" evidence="12">
    <location>
        <begin position="652"/>
        <end position="839"/>
    </location>
</feature>
<dbReference type="GO" id="GO:0043252">
    <property type="term" value="P:sodium-independent organic anion transport"/>
    <property type="evidence" value="ECO:0007669"/>
    <property type="project" value="TreeGrafter"/>
</dbReference>
<feature type="transmembrane region" description="Helical" evidence="11">
    <location>
        <begin position="345"/>
        <end position="365"/>
    </location>
</feature>
<dbReference type="GO" id="GO:0061630">
    <property type="term" value="F:ubiquitin protein ligase activity"/>
    <property type="evidence" value="ECO:0007669"/>
    <property type="project" value="UniProtKB-EC"/>
</dbReference>
<dbReference type="InterPro" id="IPR044066">
    <property type="entry name" value="TRIAD_supradom"/>
</dbReference>
<dbReference type="CDD" id="cd17336">
    <property type="entry name" value="MFS_SLCO_OATP"/>
    <property type="match status" value="1"/>
</dbReference>
<dbReference type="EMBL" id="LR899812">
    <property type="protein sequence ID" value="CAD7242619.1"/>
    <property type="molecule type" value="Genomic_DNA"/>
</dbReference>
<dbReference type="EC" id="2.3.2.31" evidence="3"/>
<reference evidence="13" key="1">
    <citation type="submission" date="2020-11" db="EMBL/GenBank/DDBJ databases">
        <authorList>
            <person name="Tran Van P."/>
        </authorList>
    </citation>
    <scope>NUCLEOTIDE SEQUENCE</scope>
</reference>
<feature type="transmembrane region" description="Helical" evidence="11">
    <location>
        <begin position="25"/>
        <end position="51"/>
    </location>
</feature>
<keyword evidence="11" id="KW-1133">Transmembrane helix</keyword>
<evidence type="ECO:0000313" key="14">
    <source>
        <dbReference type="Proteomes" id="UP000677054"/>
    </source>
</evidence>
<dbReference type="Proteomes" id="UP000677054">
    <property type="component" value="Unassembled WGS sequence"/>
</dbReference>
<dbReference type="EMBL" id="CAJPEV010000295">
    <property type="protein sequence ID" value="CAG0883590.1"/>
    <property type="molecule type" value="Genomic_DNA"/>
</dbReference>
<dbReference type="Gene3D" id="1.20.1250.20">
    <property type="entry name" value="MFS general substrate transporter like domains"/>
    <property type="match status" value="1"/>
</dbReference>
<evidence type="ECO:0000256" key="9">
    <source>
        <dbReference type="ARBA" id="ARBA00022833"/>
    </source>
</evidence>
<evidence type="ECO:0000256" key="8">
    <source>
        <dbReference type="ARBA" id="ARBA00022786"/>
    </source>
</evidence>
<feature type="transmembrane region" description="Helical" evidence="11">
    <location>
        <begin position="92"/>
        <end position="114"/>
    </location>
</feature>
<name>A0A7R8ZZF4_9CRUS</name>
<evidence type="ECO:0000256" key="4">
    <source>
        <dbReference type="ARBA" id="ARBA00022679"/>
    </source>
</evidence>
<dbReference type="InterPro" id="IPR047556">
    <property type="entry name" value="Rcat_RBR_TRIAD1"/>
</dbReference>
<keyword evidence="8" id="KW-0833">Ubl conjugation pathway</keyword>
<comment type="similarity">
    <text evidence="2">Belongs to the RBR family. Ariadne subfamily.</text>
</comment>
<feature type="transmembrane region" description="Helical" evidence="11">
    <location>
        <begin position="487"/>
        <end position="508"/>
    </location>
</feature>
<keyword evidence="11" id="KW-0812">Transmembrane</keyword>
<dbReference type="OrthoDB" id="10009520at2759"/>
<keyword evidence="10" id="KW-1015">Disulfide bond</keyword>
<proteinExistence type="inferred from homology"/>
<dbReference type="InterPro" id="IPR036259">
    <property type="entry name" value="MFS_trans_sf"/>
</dbReference>
<dbReference type="FunFam" id="1.20.120.1750:FF:000002">
    <property type="entry name" value="RBR-type E3 ubiquitin transferase"/>
    <property type="match status" value="1"/>
</dbReference>
<dbReference type="CDD" id="cd20360">
    <property type="entry name" value="Rcat_RBR_TRIAD1"/>
    <property type="match status" value="1"/>
</dbReference>
<dbReference type="Gene3D" id="3.30.40.10">
    <property type="entry name" value="Zinc/RING finger domain, C3HC4 (zinc finger)"/>
    <property type="match status" value="1"/>
</dbReference>
<dbReference type="Gene3D" id="1.20.120.1750">
    <property type="match status" value="1"/>
</dbReference>
<dbReference type="SUPFAM" id="SSF57850">
    <property type="entry name" value="RING/U-box"/>
    <property type="match status" value="2"/>
</dbReference>
<evidence type="ECO:0000256" key="7">
    <source>
        <dbReference type="ARBA" id="ARBA00022771"/>
    </source>
</evidence>
<keyword evidence="4" id="KW-0808">Transferase</keyword>
<dbReference type="InterPro" id="IPR045840">
    <property type="entry name" value="Ariadne"/>
</dbReference>
<dbReference type="InterPro" id="IPR004156">
    <property type="entry name" value="OATP"/>
</dbReference>
<evidence type="ECO:0000256" key="6">
    <source>
        <dbReference type="ARBA" id="ARBA00022737"/>
    </source>
</evidence>
<evidence type="ECO:0000256" key="2">
    <source>
        <dbReference type="ARBA" id="ARBA00005884"/>
    </source>
</evidence>
<evidence type="ECO:0000259" key="12">
    <source>
        <dbReference type="PROSITE" id="PS51873"/>
    </source>
</evidence>
<feature type="transmembrane region" description="Helical" evidence="11">
    <location>
        <begin position="250"/>
        <end position="270"/>
    </location>
</feature>
<sequence length="988" mass="112069">MEDEKCGLGPCCTFGSLQFLACKEAFLSVFCLAVVLQGMHMTYFVSILTTIEKLFQIPSQTTGIIMSATEIGLIGGSLLLTYYGGQGHRPRWIGWGVLLFAFSSLLCSLPHFLFGSHLVATLEESYPVEETTHPHLCSLNSSLLQLPSECKGEDGGPQTGFRPYVIFIFFLSLMGIGIGTTAVYTLGIPYIDDNVASRESPLYFGITIGIRILGPVFGFLLGSLCVKMYVYPFMDGPVDPTDYRWIGAWWLGPFVIATLLAMASVGMFAFPRQLKLSKTTAGTSSLAAVKPTLREFPKAVHRLLGNSVLLLRTAFGGILVMGVGIFLSGWYIRKTKPSPRFVAGWIAWTALIYSLGMGVLMFIGCPMKTMVGLSPLTSCMELEEKAKEGFCTSHECTSLKWYIILFSIFAFVHSTSDVGSMLLTLRCVDPKDKAMALGLIQFAIGLFGNVPCPIIYGLVIDSACIIWGTRCGQRGACWLYDPSTFRYFFHGTTALLMLLAFFVDILVWCKSDEIQFQEETRNDGPKEEREAIIHEEEEEISDEEYGYDDYYKGGECDLDAHDSRSVDLEYFDYECLKVEDVERLLNQSVETLCKSLQVLPSLGKLLLHHSQWDVEKVIHEYRKDAHKLLEACQIKPGLGGRCNIDASTMLSSFLTCPVCVIRNPKECFSALSCCHHFCKDCWALHFQVQVLQGISTGIECMAQDCHIVAPEDFVLALLSRSDIREKYQQFSFTDYVKSHPQLRFCPGPHCNLIVRAPYQRPKRVIWVVENFFLAISFSAFNVEMSTMLLRTCPRCHICIEKNGGCNHMQCFNCKQDFCWMCLGDWKTHGSEYYECSRYKENPNVVHESVHAKAREALKKYLFYYERWENHAKSLRLEEQTKDRIKQKIEEKVMSNSGTWIDWQYLLDAPSLLAKCRYTLQYTYPCAYYMEPGARKQLFEYQQAQLEAEIENLSWKIERAETTDRGDMENQMDVAEKRRTTLLKDFLPP</sequence>
<dbReference type="Pfam" id="PF19422">
    <property type="entry name" value="Ariadne"/>
    <property type="match status" value="1"/>
</dbReference>
<keyword evidence="7" id="KW-0863">Zinc-finger</keyword>
<dbReference type="InterPro" id="IPR002867">
    <property type="entry name" value="IBR_dom"/>
</dbReference>
<keyword evidence="9" id="KW-0862">Zinc</keyword>
<feature type="transmembrane region" description="Helical" evidence="11">
    <location>
        <begin position="401"/>
        <end position="422"/>
    </location>
</feature>
<dbReference type="SMART" id="SM00647">
    <property type="entry name" value="IBR"/>
    <property type="match status" value="1"/>
</dbReference>
<dbReference type="GO" id="GO:0016323">
    <property type="term" value="C:basolateral plasma membrane"/>
    <property type="evidence" value="ECO:0007669"/>
    <property type="project" value="TreeGrafter"/>
</dbReference>
<comment type="catalytic activity">
    <reaction evidence="1">
        <text>[E2 ubiquitin-conjugating enzyme]-S-ubiquitinyl-L-cysteine + [acceptor protein]-L-lysine = [E2 ubiquitin-conjugating enzyme]-L-cysteine + [acceptor protein]-N(6)-ubiquitinyl-L-lysine.</text>
        <dbReference type="EC" id="2.3.2.31"/>
    </reaction>
</comment>
<dbReference type="Pfam" id="PF03137">
    <property type="entry name" value="OATP"/>
    <property type="match status" value="3"/>
</dbReference>
<dbReference type="PANTHER" id="PTHR11388:SF159">
    <property type="entry name" value="SOLUTE CARRIER ORGANIC ANION TRANSPORTER FAMILY MEMBER 74D"/>
    <property type="match status" value="1"/>
</dbReference>
<keyword evidence="5" id="KW-0479">Metal-binding</keyword>
<dbReference type="CDD" id="cd16773">
    <property type="entry name" value="RING-HC_RBR_TRIAD1"/>
    <property type="match status" value="1"/>
</dbReference>
<dbReference type="Pfam" id="PF26000">
    <property type="entry name" value="UBA_ARIH2_N"/>
    <property type="match status" value="1"/>
</dbReference>
<evidence type="ECO:0000256" key="1">
    <source>
        <dbReference type="ARBA" id="ARBA00001798"/>
    </source>
</evidence>
<feature type="transmembrane region" description="Helical" evidence="11">
    <location>
        <begin position="202"/>
        <end position="230"/>
    </location>
</feature>
<evidence type="ECO:0000256" key="5">
    <source>
        <dbReference type="ARBA" id="ARBA00022723"/>
    </source>
</evidence>
<keyword evidence="6" id="KW-0677">Repeat</keyword>
<evidence type="ECO:0000256" key="3">
    <source>
        <dbReference type="ARBA" id="ARBA00012251"/>
    </source>
</evidence>